<evidence type="ECO:0000313" key="3">
    <source>
        <dbReference type="Proteomes" id="UP000660262"/>
    </source>
</evidence>
<name>A0A830HIE1_9CHLO</name>
<proteinExistence type="predicted"/>
<dbReference type="PANTHER" id="PTHR34826:SF2">
    <property type="entry name" value="UPF0590 PROTEIN C409.17C"/>
    <property type="match status" value="1"/>
</dbReference>
<evidence type="ECO:0000259" key="1">
    <source>
        <dbReference type="Pfam" id="PF08588"/>
    </source>
</evidence>
<accession>A0A830HIE1</accession>
<keyword evidence="3" id="KW-1185">Reference proteome</keyword>
<dbReference type="InterPro" id="IPR013897">
    <property type="entry name" value="Duc1"/>
</dbReference>
<organism evidence="2 3">
    <name type="scientific">Pycnococcus provasolii</name>
    <dbReference type="NCBI Taxonomy" id="41880"/>
    <lineage>
        <taxon>Eukaryota</taxon>
        <taxon>Viridiplantae</taxon>
        <taxon>Chlorophyta</taxon>
        <taxon>Pseudoscourfieldiophyceae</taxon>
        <taxon>Pseudoscourfieldiales</taxon>
        <taxon>Pycnococcaceae</taxon>
        <taxon>Pycnococcus</taxon>
    </lineage>
</organism>
<dbReference type="AlphaFoldDB" id="A0A830HIE1"/>
<dbReference type="OrthoDB" id="42898at2759"/>
<comment type="caution">
    <text evidence="2">The sequence shown here is derived from an EMBL/GenBank/DDBJ whole genome shotgun (WGS) entry which is preliminary data.</text>
</comment>
<sequence length="312" mass="35437">MSMSSCDVFFDAPRSLPPSLFDEHAWRAKDGLTKNVYVRVRPESGCHIRLSDGTSTNEVPLGVPFFFESELFRGTAMLRLRDVPGSQDVDGDRAYFKGRKRKFRFVVTGEFKKPTRFSDIWTGQAWDRALLQLPPHWLVELGVSVFRRIARGLRADFSSEKPMALSLLASTMQTVHAHSAEESRQLLASDEAQRQLPWFVCPTADVPEHLPQLTERLGRTQVSPRKRKTTLMNPEGMSSDLYFQPGTVYSFDAYQGVFDAHKYVLDVGAGIVVDISKHLDEQCIEVMATNGNDEYAWCFEIWHKNVLTNKNA</sequence>
<dbReference type="EMBL" id="BNJQ01000013">
    <property type="protein sequence ID" value="GHP06582.1"/>
    <property type="molecule type" value="Genomic_DNA"/>
</dbReference>
<dbReference type="Proteomes" id="UP000660262">
    <property type="component" value="Unassembled WGS sequence"/>
</dbReference>
<dbReference type="PANTHER" id="PTHR34826">
    <property type="entry name" value="UPF0590 PROTEIN C409.17C"/>
    <property type="match status" value="1"/>
</dbReference>
<gene>
    <name evidence="2" type="ORF">PPROV_000532700</name>
</gene>
<evidence type="ECO:0000313" key="2">
    <source>
        <dbReference type="EMBL" id="GHP06582.1"/>
    </source>
</evidence>
<dbReference type="Pfam" id="PF08588">
    <property type="entry name" value="Duc1"/>
    <property type="match status" value="1"/>
</dbReference>
<feature type="domain" description="Domain of unknown function at the cortex 1" evidence="1">
    <location>
        <begin position="51"/>
        <end position="302"/>
    </location>
</feature>
<reference evidence="2" key="1">
    <citation type="submission" date="2020-10" db="EMBL/GenBank/DDBJ databases">
        <title>Unveiling of a novel bifunctional photoreceptor, Dualchrome1, isolated from a cosmopolitan green alga.</title>
        <authorList>
            <person name="Suzuki S."/>
            <person name="Kawachi M."/>
        </authorList>
    </citation>
    <scope>NUCLEOTIDE SEQUENCE</scope>
    <source>
        <strain evidence="2">NIES 2893</strain>
    </source>
</reference>
<protein>
    <recommendedName>
        <fullName evidence="1">Domain of unknown function at the cortex 1 domain-containing protein</fullName>
    </recommendedName>
</protein>